<dbReference type="InterPro" id="IPR008978">
    <property type="entry name" value="HSP20-like_chaperone"/>
</dbReference>
<evidence type="ECO:0000313" key="3">
    <source>
        <dbReference type="EMBL" id="ASB88753.1"/>
    </source>
</evidence>
<gene>
    <name evidence="3" type="ORF">S101395_02245</name>
</gene>
<sequence>MDPKEHDDHSLSKKDEFQEAVEQLFYASPFHEILNSFQKIISDQLQHSSISMNLTEKNGELQIDITVPESFQNGDIMIEAKSRYLHIALKEETKGGNSQSFSSLSRTILLPYPVREETMKTSWNRNVLTVSFPAQKKHE</sequence>
<evidence type="ECO:0000259" key="2">
    <source>
        <dbReference type="PROSITE" id="PS01031"/>
    </source>
</evidence>
<keyword evidence="4" id="KW-1185">Reference proteome</keyword>
<accession>A0ABM6LHH4</accession>
<evidence type="ECO:0000256" key="1">
    <source>
        <dbReference type="PROSITE-ProRule" id="PRU00285"/>
    </source>
</evidence>
<dbReference type="EMBL" id="CP021920">
    <property type="protein sequence ID" value="ASB88753.1"/>
    <property type="molecule type" value="Genomic_DNA"/>
</dbReference>
<dbReference type="GeneID" id="92853806"/>
<proteinExistence type="inferred from homology"/>
<reference evidence="3 4" key="1">
    <citation type="submission" date="2017-06" db="EMBL/GenBank/DDBJ databases">
        <title>Genome sequence of Bacillus sonorensis strain SRCM101395.</title>
        <authorList>
            <person name="Cho S.H."/>
        </authorList>
    </citation>
    <scope>NUCLEOTIDE SEQUENCE [LARGE SCALE GENOMIC DNA]</scope>
    <source>
        <strain evidence="3 4">SRCM101395</strain>
    </source>
</reference>
<name>A0ABM6LHH4_9BACI</name>
<dbReference type="RefSeq" id="WP_006636359.1">
    <property type="nucleotide sequence ID" value="NZ_BORD01000005.1"/>
</dbReference>
<evidence type="ECO:0000313" key="4">
    <source>
        <dbReference type="Proteomes" id="UP000196877"/>
    </source>
</evidence>
<dbReference type="CDD" id="cd00298">
    <property type="entry name" value="ACD_sHsps_p23-like"/>
    <property type="match status" value="1"/>
</dbReference>
<dbReference type="PROSITE" id="PS01031">
    <property type="entry name" value="SHSP"/>
    <property type="match status" value="1"/>
</dbReference>
<dbReference type="InterPro" id="IPR002068">
    <property type="entry name" value="A-crystallin/Hsp20_dom"/>
</dbReference>
<feature type="domain" description="SHSP" evidence="2">
    <location>
        <begin position="43"/>
        <end position="139"/>
    </location>
</feature>
<protein>
    <recommendedName>
        <fullName evidence="2">SHSP domain-containing protein</fullName>
    </recommendedName>
</protein>
<dbReference type="Gene3D" id="2.60.40.790">
    <property type="match status" value="1"/>
</dbReference>
<dbReference type="SUPFAM" id="SSF49764">
    <property type="entry name" value="HSP20-like chaperones"/>
    <property type="match status" value="1"/>
</dbReference>
<dbReference type="Proteomes" id="UP000196877">
    <property type="component" value="Chromosome"/>
</dbReference>
<comment type="similarity">
    <text evidence="1">Belongs to the small heat shock protein (HSP20) family.</text>
</comment>
<organism evidence="3 4">
    <name type="scientific">Bacillus sonorensis</name>
    <dbReference type="NCBI Taxonomy" id="119858"/>
    <lineage>
        <taxon>Bacteria</taxon>
        <taxon>Bacillati</taxon>
        <taxon>Bacillota</taxon>
        <taxon>Bacilli</taxon>
        <taxon>Bacillales</taxon>
        <taxon>Bacillaceae</taxon>
        <taxon>Bacillus</taxon>
    </lineage>
</organism>